<gene>
    <name evidence="1" type="ORF">LANO_0B08878G</name>
</gene>
<keyword evidence="2" id="KW-1185">Reference proteome</keyword>
<accession>A0A1G4J1U0</accession>
<evidence type="ECO:0000313" key="1">
    <source>
        <dbReference type="EMBL" id="SCU83313.1"/>
    </source>
</evidence>
<dbReference type="OrthoDB" id="1394818at2759"/>
<protein>
    <submittedName>
        <fullName evidence="1">LANO_0B08878g1_1</fullName>
    </submittedName>
</protein>
<dbReference type="Proteomes" id="UP000189911">
    <property type="component" value="Chromosome B"/>
</dbReference>
<organism evidence="1 2">
    <name type="scientific">Lachancea nothofagi CBS 11611</name>
    <dbReference type="NCBI Taxonomy" id="1266666"/>
    <lineage>
        <taxon>Eukaryota</taxon>
        <taxon>Fungi</taxon>
        <taxon>Dikarya</taxon>
        <taxon>Ascomycota</taxon>
        <taxon>Saccharomycotina</taxon>
        <taxon>Saccharomycetes</taxon>
        <taxon>Saccharomycetales</taxon>
        <taxon>Saccharomycetaceae</taxon>
        <taxon>Lachancea</taxon>
    </lineage>
</organism>
<reference evidence="2" key="1">
    <citation type="submission" date="2016-03" db="EMBL/GenBank/DDBJ databases">
        <authorList>
            <person name="Devillers Hugo."/>
        </authorList>
    </citation>
    <scope>NUCLEOTIDE SEQUENCE [LARGE SCALE GENOMIC DNA]</scope>
</reference>
<evidence type="ECO:0000313" key="2">
    <source>
        <dbReference type="Proteomes" id="UP000189911"/>
    </source>
</evidence>
<dbReference type="EMBL" id="LT598450">
    <property type="protein sequence ID" value="SCU83313.1"/>
    <property type="molecule type" value="Genomic_DNA"/>
</dbReference>
<dbReference type="AlphaFoldDB" id="A0A1G4J1U0"/>
<proteinExistence type="predicted"/>
<name>A0A1G4J1U0_9SACH</name>
<dbReference type="Pfam" id="PF10428">
    <property type="entry name" value="SOG2"/>
    <property type="match status" value="1"/>
</dbReference>
<dbReference type="InterPro" id="IPR019487">
    <property type="entry name" value="RAM_signalling_pathway_SOG2"/>
</dbReference>
<sequence length="71" mass="8097">MLPEETTSQRVTHDELLIACRKLLFSLTECQQSIRKITSFCEDKAVADNSVSLPYSVRSHIDNLVELKICE</sequence>